<evidence type="ECO:0000313" key="2">
    <source>
        <dbReference type="Proteomes" id="UP000822688"/>
    </source>
</evidence>
<dbReference type="EMBL" id="CM026426">
    <property type="protein sequence ID" value="KAG0574784.1"/>
    <property type="molecule type" value="Genomic_DNA"/>
</dbReference>
<gene>
    <name evidence="1" type="ORF">KC19_VG291000</name>
</gene>
<keyword evidence="2" id="KW-1185">Reference proteome</keyword>
<proteinExistence type="predicted"/>
<dbReference type="Proteomes" id="UP000822688">
    <property type="component" value="Chromosome V"/>
</dbReference>
<reference evidence="1" key="1">
    <citation type="submission" date="2020-06" db="EMBL/GenBank/DDBJ databases">
        <title>WGS assembly of Ceratodon purpureus strain R40.</title>
        <authorList>
            <person name="Carey S.B."/>
            <person name="Jenkins J."/>
            <person name="Shu S."/>
            <person name="Lovell J.T."/>
            <person name="Sreedasyam A."/>
            <person name="Maumus F."/>
            <person name="Tiley G.P."/>
            <person name="Fernandez-Pozo N."/>
            <person name="Barry K."/>
            <person name="Chen C."/>
            <person name="Wang M."/>
            <person name="Lipzen A."/>
            <person name="Daum C."/>
            <person name="Saski C.A."/>
            <person name="Payton A.C."/>
            <person name="Mcbreen J.C."/>
            <person name="Conrad R.E."/>
            <person name="Kollar L.M."/>
            <person name="Olsson S."/>
            <person name="Huttunen S."/>
            <person name="Landis J.B."/>
            <person name="Wickett N.J."/>
            <person name="Johnson M.G."/>
            <person name="Rensing S.A."/>
            <person name="Grimwood J."/>
            <person name="Schmutz J."/>
            <person name="Mcdaniel S.F."/>
        </authorList>
    </citation>
    <scope>NUCLEOTIDE SEQUENCE</scope>
    <source>
        <strain evidence="1">R40</strain>
    </source>
</reference>
<comment type="caution">
    <text evidence="1">The sequence shown here is derived from an EMBL/GenBank/DDBJ whole genome shotgun (WGS) entry which is preliminary data.</text>
</comment>
<organism evidence="1 2">
    <name type="scientific">Ceratodon purpureus</name>
    <name type="common">Fire moss</name>
    <name type="synonym">Dicranum purpureum</name>
    <dbReference type="NCBI Taxonomy" id="3225"/>
    <lineage>
        <taxon>Eukaryota</taxon>
        <taxon>Viridiplantae</taxon>
        <taxon>Streptophyta</taxon>
        <taxon>Embryophyta</taxon>
        <taxon>Bryophyta</taxon>
        <taxon>Bryophytina</taxon>
        <taxon>Bryopsida</taxon>
        <taxon>Dicranidae</taxon>
        <taxon>Pseudoditrichales</taxon>
        <taxon>Ditrichaceae</taxon>
        <taxon>Ceratodon</taxon>
    </lineage>
</organism>
<protein>
    <submittedName>
        <fullName evidence="1">Uncharacterized protein</fullName>
    </submittedName>
</protein>
<accession>A0A8T0HUW5</accession>
<name>A0A8T0HUW5_CERPU</name>
<evidence type="ECO:0000313" key="1">
    <source>
        <dbReference type="EMBL" id="KAG0574784.1"/>
    </source>
</evidence>
<dbReference type="AlphaFoldDB" id="A0A8T0HUW5"/>
<sequence>MRLSRSHSCTLKVTAEGTMVSPLDLAHHKPYECLLLGYLPSKGGLSSEEENVPSLDSRGRVDLPDKYVLMSIPGDHSRKPPLKCIQCSNISNLLVFCFNDSLSSINLFNDGCYSFVALSS</sequence>